<evidence type="ECO:0000313" key="1">
    <source>
        <dbReference type="EnsemblMetazoa" id="CJA29288.1"/>
    </source>
</evidence>
<sequence length="107" mass="11722">MPLDENDGVILNNQTMIRISQKSKFSSEEIISLSVEVGGESEDGGGVPRTIAACRGRQDHSRPQEHRLPHCTSRIVQSFADQSAQPGNLLEGPRPLGRLYKAKISLI</sequence>
<keyword evidence="2" id="KW-1185">Reference proteome</keyword>
<reference evidence="1" key="2">
    <citation type="submission" date="2022-06" db="UniProtKB">
        <authorList>
            <consortium name="EnsemblMetazoa"/>
        </authorList>
    </citation>
    <scope>IDENTIFICATION</scope>
    <source>
        <strain evidence="1">DF5081</strain>
    </source>
</reference>
<evidence type="ECO:0000313" key="2">
    <source>
        <dbReference type="Proteomes" id="UP000005237"/>
    </source>
</evidence>
<dbReference type="EnsemblMetazoa" id="CJA29288.1">
    <property type="protein sequence ID" value="CJA29288.1"/>
    <property type="gene ID" value="WBGene00184862"/>
</dbReference>
<reference evidence="2" key="1">
    <citation type="submission" date="2010-08" db="EMBL/GenBank/DDBJ databases">
        <authorList>
            <consortium name="Caenorhabditis japonica Sequencing Consortium"/>
            <person name="Wilson R.K."/>
        </authorList>
    </citation>
    <scope>NUCLEOTIDE SEQUENCE [LARGE SCALE GENOMIC DNA]</scope>
    <source>
        <strain evidence="2">DF5081</strain>
    </source>
</reference>
<dbReference type="AlphaFoldDB" id="A0A8R1IA55"/>
<accession>A0A8R1IA55</accession>
<dbReference type="Proteomes" id="UP000005237">
    <property type="component" value="Unassembled WGS sequence"/>
</dbReference>
<proteinExistence type="predicted"/>
<name>A0A8R1IA55_CAEJA</name>
<organism evidence="1 2">
    <name type="scientific">Caenorhabditis japonica</name>
    <dbReference type="NCBI Taxonomy" id="281687"/>
    <lineage>
        <taxon>Eukaryota</taxon>
        <taxon>Metazoa</taxon>
        <taxon>Ecdysozoa</taxon>
        <taxon>Nematoda</taxon>
        <taxon>Chromadorea</taxon>
        <taxon>Rhabditida</taxon>
        <taxon>Rhabditina</taxon>
        <taxon>Rhabditomorpha</taxon>
        <taxon>Rhabditoidea</taxon>
        <taxon>Rhabditidae</taxon>
        <taxon>Peloderinae</taxon>
        <taxon>Caenorhabditis</taxon>
    </lineage>
</organism>
<protein>
    <submittedName>
        <fullName evidence="1">Uncharacterized protein</fullName>
    </submittedName>
</protein>